<dbReference type="EMBL" id="JABCRI010000016">
    <property type="protein sequence ID" value="KAF8392523.1"/>
    <property type="molecule type" value="Genomic_DNA"/>
</dbReference>
<organism evidence="1 2">
    <name type="scientific">Tetracentron sinense</name>
    <name type="common">Spur-leaf</name>
    <dbReference type="NCBI Taxonomy" id="13715"/>
    <lineage>
        <taxon>Eukaryota</taxon>
        <taxon>Viridiplantae</taxon>
        <taxon>Streptophyta</taxon>
        <taxon>Embryophyta</taxon>
        <taxon>Tracheophyta</taxon>
        <taxon>Spermatophyta</taxon>
        <taxon>Magnoliopsida</taxon>
        <taxon>Trochodendrales</taxon>
        <taxon>Trochodendraceae</taxon>
        <taxon>Tetracentron</taxon>
    </lineage>
</organism>
<accession>A0A835D6G9</accession>
<dbReference type="Proteomes" id="UP000655225">
    <property type="component" value="Unassembled WGS sequence"/>
</dbReference>
<keyword evidence="2" id="KW-1185">Reference proteome</keyword>
<evidence type="ECO:0000313" key="2">
    <source>
        <dbReference type="Proteomes" id="UP000655225"/>
    </source>
</evidence>
<dbReference type="AlphaFoldDB" id="A0A835D6G9"/>
<proteinExistence type="predicted"/>
<reference evidence="1 2" key="1">
    <citation type="submission" date="2020-04" db="EMBL/GenBank/DDBJ databases">
        <title>Plant Genome Project.</title>
        <authorList>
            <person name="Zhang R.-G."/>
        </authorList>
    </citation>
    <scope>NUCLEOTIDE SEQUENCE [LARGE SCALE GENOMIC DNA]</scope>
    <source>
        <strain evidence="1">YNK0</strain>
        <tissue evidence="1">Leaf</tissue>
    </source>
</reference>
<comment type="caution">
    <text evidence="1">The sequence shown here is derived from an EMBL/GenBank/DDBJ whole genome shotgun (WGS) entry which is preliminary data.</text>
</comment>
<name>A0A835D6G9_TETSI</name>
<evidence type="ECO:0000313" key="1">
    <source>
        <dbReference type="EMBL" id="KAF8392523.1"/>
    </source>
</evidence>
<sequence>MIITHRDDPDPCHVPPLLAMRGTTSRAGGRRARGIMVRVPRMIGTMGQTGGHRTVGVHQVLALAPSVPVDVTVTYIGGSVPVESSAKVACLSLS</sequence>
<gene>
    <name evidence="1" type="ORF">HHK36_022866</name>
</gene>
<protein>
    <submittedName>
        <fullName evidence="1">Uncharacterized protein</fullName>
    </submittedName>
</protein>